<evidence type="ECO:0000256" key="1">
    <source>
        <dbReference type="ARBA" id="ARBA00010617"/>
    </source>
</evidence>
<dbReference type="AlphaFoldDB" id="A0A059FR99"/>
<dbReference type="CDD" id="cd11035">
    <property type="entry name" value="P450cam-like"/>
    <property type="match status" value="1"/>
</dbReference>
<dbReference type="GO" id="GO:0004497">
    <property type="term" value="F:monooxygenase activity"/>
    <property type="evidence" value="ECO:0007669"/>
    <property type="project" value="UniProtKB-KW"/>
</dbReference>
<keyword evidence="2" id="KW-0349">Heme</keyword>
<sequence>MQTEPTIPQAPPHIPAELIVPFDFRSDEEFSRDPHNRLDSLRTDHRAFFTPFPRGMGGQGVWVFTRADDIRAVLQDPQTFASGGLRPFAKAIGEDWTLIPVDLDPPLHSQFRTLLNPTFSPKSMKSMEAVILERADEMAAALASQQSVEFITEFARPYPVSIFLELLGLPLDEMDHFIEIEENILHNSGDAQIAAIRQLRDYLFGQIEDRRRNRGDDLISFAVYSEVAGSSLTNDEVMGICFMMFIGGLDTVTSTLGYHFMHLARHAEEQQRLRNDPSLIPGAIEELLRVYNVVTTGRRATRDVEIAGVQIREGDMLALPTSLASRDPRECPHAAKVDLDRESARHSAFGFGPHRCIGSHLARRELTAALTAWTTRLPVFRLKDGAEPRSSGSGVIALESLPLEFI</sequence>
<dbReference type="GO" id="GO:0005506">
    <property type="term" value="F:iron ion binding"/>
    <property type="evidence" value="ECO:0007669"/>
    <property type="project" value="InterPro"/>
</dbReference>
<dbReference type="Pfam" id="PF00067">
    <property type="entry name" value="p450"/>
    <property type="match status" value="2"/>
</dbReference>
<keyword evidence="2" id="KW-0479">Metal-binding</keyword>
<keyword evidence="2" id="KW-0560">Oxidoreductase</keyword>
<dbReference type="InterPro" id="IPR001128">
    <property type="entry name" value="Cyt_P450"/>
</dbReference>
<dbReference type="PATRIC" id="fig|1280950.3.peg.1021"/>
<keyword evidence="4" id="KW-1185">Reference proteome</keyword>
<dbReference type="GO" id="GO:0020037">
    <property type="term" value="F:heme binding"/>
    <property type="evidence" value="ECO:0007669"/>
    <property type="project" value="InterPro"/>
</dbReference>
<dbReference type="STRING" id="1280950.HJO_05070"/>
<comment type="caution">
    <text evidence="3">The sequence shown here is derived from an EMBL/GenBank/DDBJ whole genome shotgun (WGS) entry which is preliminary data.</text>
</comment>
<dbReference type="PANTHER" id="PTHR46696:SF6">
    <property type="entry name" value="P450, PUTATIVE (EUROFUNG)-RELATED"/>
    <property type="match status" value="1"/>
</dbReference>
<dbReference type="SUPFAM" id="SSF48264">
    <property type="entry name" value="Cytochrome P450"/>
    <property type="match status" value="1"/>
</dbReference>
<evidence type="ECO:0000256" key="2">
    <source>
        <dbReference type="RuleBase" id="RU000461"/>
    </source>
</evidence>
<gene>
    <name evidence="3" type="ORF">HJO_05070</name>
</gene>
<comment type="similarity">
    <text evidence="1 2">Belongs to the cytochrome P450 family.</text>
</comment>
<dbReference type="eggNOG" id="COG2124">
    <property type="taxonomic scope" value="Bacteria"/>
</dbReference>
<dbReference type="Proteomes" id="UP000025171">
    <property type="component" value="Unassembled WGS sequence"/>
</dbReference>
<evidence type="ECO:0000313" key="4">
    <source>
        <dbReference type="Proteomes" id="UP000025171"/>
    </source>
</evidence>
<dbReference type="InterPro" id="IPR017972">
    <property type="entry name" value="Cyt_P450_CS"/>
</dbReference>
<dbReference type="PRINTS" id="PR00359">
    <property type="entry name" value="BP450"/>
</dbReference>
<dbReference type="EMBL" id="ARYK01000002">
    <property type="protein sequence ID" value="KCZ93199.1"/>
    <property type="molecule type" value="Genomic_DNA"/>
</dbReference>
<dbReference type="OrthoDB" id="5522954at2"/>
<accession>A0A059FR99</accession>
<dbReference type="Gene3D" id="1.10.630.10">
    <property type="entry name" value="Cytochrome P450"/>
    <property type="match status" value="1"/>
</dbReference>
<proteinExistence type="inferred from homology"/>
<reference evidence="3 4" key="1">
    <citation type="journal article" date="2014" name="Antonie Van Leeuwenhoek">
        <title>Hyphomonas beringensis sp. nov. and Hyphomonas chukchiensis sp. nov., isolated from surface seawater of the Bering Sea and Chukchi Sea.</title>
        <authorList>
            <person name="Li C."/>
            <person name="Lai Q."/>
            <person name="Li G."/>
            <person name="Dong C."/>
            <person name="Wang J."/>
            <person name="Liao Y."/>
            <person name="Shao Z."/>
        </authorList>
    </citation>
    <scope>NUCLEOTIDE SEQUENCE [LARGE SCALE GENOMIC DNA]</scope>
    <source>
        <strain evidence="3 4">MHS-2</strain>
    </source>
</reference>
<name>A0A059FR99_9PROT</name>
<keyword evidence="2" id="KW-0408">Iron</keyword>
<dbReference type="PRINTS" id="PR00385">
    <property type="entry name" value="P450"/>
</dbReference>
<dbReference type="PANTHER" id="PTHR46696">
    <property type="entry name" value="P450, PUTATIVE (EUROFUNG)-RELATED"/>
    <property type="match status" value="1"/>
</dbReference>
<dbReference type="RefSeq" id="WP_035614669.1">
    <property type="nucleotide sequence ID" value="NZ_ARYK01000002.1"/>
</dbReference>
<dbReference type="PROSITE" id="PS00086">
    <property type="entry name" value="CYTOCHROME_P450"/>
    <property type="match status" value="1"/>
</dbReference>
<dbReference type="InterPro" id="IPR002397">
    <property type="entry name" value="Cyt_P450_B"/>
</dbReference>
<organism evidence="3 4">
    <name type="scientific">Hyphomonas johnsonii MHS-2</name>
    <dbReference type="NCBI Taxonomy" id="1280950"/>
    <lineage>
        <taxon>Bacteria</taxon>
        <taxon>Pseudomonadati</taxon>
        <taxon>Pseudomonadota</taxon>
        <taxon>Alphaproteobacteria</taxon>
        <taxon>Hyphomonadales</taxon>
        <taxon>Hyphomonadaceae</taxon>
        <taxon>Hyphomonas</taxon>
    </lineage>
</organism>
<dbReference type="InterPro" id="IPR036396">
    <property type="entry name" value="Cyt_P450_sf"/>
</dbReference>
<evidence type="ECO:0000313" key="3">
    <source>
        <dbReference type="EMBL" id="KCZ93199.1"/>
    </source>
</evidence>
<protein>
    <submittedName>
        <fullName evidence="3">Camphor 5-monooxygenase</fullName>
    </submittedName>
</protein>
<keyword evidence="2 3" id="KW-0503">Monooxygenase</keyword>
<dbReference type="GO" id="GO:0016705">
    <property type="term" value="F:oxidoreductase activity, acting on paired donors, with incorporation or reduction of molecular oxygen"/>
    <property type="evidence" value="ECO:0007669"/>
    <property type="project" value="InterPro"/>
</dbReference>